<sequence>MLFALLLAALTLESPEPPPPVVQAQATAPAPQAPKKPAARARPEAAAPAPPAPPAPPQRHAPPSALQGEWPAPSGKRVTLDDTTSLDDALEEIANAAGWDVVLNTGRTGNKLLVLKLRNVPVEDALRAALSGTELVATRTGDMVVVAPSGARPAVAPGALTGFDKPTGKRFTGDFDHTAVAEAIRVICKSAGLSVVIPDEAAGTVSGHFVDIPVEEALQAVLVQAGLSADRSGSLITVRAGRSFGVRLPPGFAEDARRSAEEALRQAERELRRAGQDVDESGGRDRQSTGQDVVVRAGEVVRDVNVVRGSVQVQGGAAARDVSAVFGSVQLDRGAAARDVSAVFGTAKLAGGAVTRNVVAVGGDVEIGPGAAVEQDVTSVGGRVIVDPSATVGGDTKSIPFPSIPGVFGRTASSVFHEASPILTVLEALISFVVLFVLGLLVLALFPRRLEAVASYMVASPGKSLLAGTLGTVAMPVLLVLLAVTVVGILLIPVQILGMIAAGVLGVTALTFHVGRALPVPEKRRTVVLQLALGTAIFVVLAHLPFVGALVWIATWLVTFGAVLRSRFGQQSPPVLPTTPAPPTAAL</sequence>
<reference evidence="7 8" key="1">
    <citation type="submission" date="2006-01" db="EMBL/GenBank/DDBJ databases">
        <title>Complete sequence of Anaeromyxobacter dehalogenans 2CP-C.</title>
        <authorList>
            <consortium name="US DOE Joint Genome Institute"/>
            <person name="Copeland A."/>
            <person name="Lucas S."/>
            <person name="Lapidus A."/>
            <person name="Barry K."/>
            <person name="Detter J.C."/>
            <person name="Glavina T."/>
            <person name="Hammon N."/>
            <person name="Israni S."/>
            <person name="Pitluck S."/>
            <person name="Brettin T."/>
            <person name="Bruce D."/>
            <person name="Han C."/>
            <person name="Tapia R."/>
            <person name="Gilna P."/>
            <person name="Kiss H."/>
            <person name="Schmutz J."/>
            <person name="Larimer F."/>
            <person name="Land M."/>
            <person name="Kyrpides N."/>
            <person name="Anderson I."/>
            <person name="Sanford R.A."/>
            <person name="Ritalahti K.M."/>
            <person name="Thomas H.S."/>
            <person name="Kirby J.R."/>
            <person name="Zhulin I.B."/>
            <person name="Loeffler F.E."/>
            <person name="Richardson P."/>
        </authorList>
    </citation>
    <scope>NUCLEOTIDE SEQUENCE [LARGE SCALE GENOMIC DNA]</scope>
    <source>
        <strain evidence="7 8">2CP-C</strain>
    </source>
</reference>
<dbReference type="HOGENOM" id="CLU_464357_0_0_7"/>
<feature type="transmembrane region" description="Helical" evidence="5">
    <location>
        <begin position="466"/>
        <end position="490"/>
    </location>
</feature>
<dbReference type="KEGG" id="ade:Adeh_1680"/>
<keyword evidence="1" id="KW-0813">Transport</keyword>
<feature type="domain" description="Secretin/TonB short N-terminal" evidence="6">
    <location>
        <begin position="99"/>
        <end position="149"/>
    </location>
</feature>
<evidence type="ECO:0000313" key="8">
    <source>
        <dbReference type="Proteomes" id="UP000001935"/>
    </source>
</evidence>
<dbReference type="AlphaFoldDB" id="Q2IIG9"/>
<evidence type="ECO:0000313" key="7">
    <source>
        <dbReference type="EMBL" id="ABC81453.1"/>
    </source>
</evidence>
<dbReference type="OrthoDB" id="5525246at2"/>
<keyword evidence="5" id="KW-1133">Transmembrane helix</keyword>
<feature type="transmembrane region" description="Helical" evidence="5">
    <location>
        <begin position="527"/>
        <end position="544"/>
    </location>
</feature>
<protein>
    <recommendedName>
        <fullName evidence="6">Secretin/TonB short N-terminal domain-containing protein</fullName>
    </recommendedName>
</protein>
<dbReference type="eggNOG" id="COG1664">
    <property type="taxonomic scope" value="Bacteria"/>
</dbReference>
<dbReference type="GO" id="GO:0019867">
    <property type="term" value="C:outer membrane"/>
    <property type="evidence" value="ECO:0007669"/>
    <property type="project" value="InterPro"/>
</dbReference>
<dbReference type="RefSeq" id="WP_011420736.1">
    <property type="nucleotide sequence ID" value="NC_007760.1"/>
</dbReference>
<evidence type="ECO:0000256" key="3">
    <source>
        <dbReference type="ARBA" id="ARBA00023237"/>
    </source>
</evidence>
<evidence type="ECO:0000256" key="5">
    <source>
        <dbReference type="SAM" id="Phobius"/>
    </source>
</evidence>
<organism evidence="7 8">
    <name type="scientific">Anaeromyxobacter dehalogenans (strain 2CP-C)</name>
    <dbReference type="NCBI Taxonomy" id="290397"/>
    <lineage>
        <taxon>Bacteria</taxon>
        <taxon>Pseudomonadati</taxon>
        <taxon>Myxococcota</taxon>
        <taxon>Myxococcia</taxon>
        <taxon>Myxococcales</taxon>
        <taxon>Cystobacterineae</taxon>
        <taxon>Anaeromyxobacteraceae</taxon>
        <taxon>Anaeromyxobacter</taxon>
    </lineage>
</organism>
<evidence type="ECO:0000256" key="1">
    <source>
        <dbReference type="ARBA" id="ARBA00022448"/>
    </source>
</evidence>
<dbReference type="Proteomes" id="UP000001935">
    <property type="component" value="Chromosome"/>
</dbReference>
<dbReference type="SMART" id="SM00965">
    <property type="entry name" value="STN"/>
    <property type="match status" value="2"/>
</dbReference>
<dbReference type="InterPro" id="IPR058486">
    <property type="entry name" value="DUF8173"/>
</dbReference>
<keyword evidence="5" id="KW-0812">Transmembrane</keyword>
<evidence type="ECO:0000256" key="2">
    <source>
        <dbReference type="ARBA" id="ARBA00023136"/>
    </source>
</evidence>
<evidence type="ECO:0000256" key="4">
    <source>
        <dbReference type="SAM" id="MobiDB-lite"/>
    </source>
</evidence>
<dbReference type="Pfam" id="PF26514">
    <property type="entry name" value="DUF8173"/>
    <property type="match status" value="1"/>
</dbReference>
<feature type="transmembrane region" description="Helical" evidence="5">
    <location>
        <begin position="496"/>
        <end position="515"/>
    </location>
</feature>
<keyword evidence="2 5" id="KW-0472">Membrane</keyword>
<dbReference type="Gene3D" id="3.30.1370.130">
    <property type="match status" value="1"/>
</dbReference>
<proteinExistence type="predicted"/>
<keyword evidence="3" id="KW-0998">Cell outer membrane</keyword>
<name>Q2IIG9_ANADE</name>
<feature type="region of interest" description="Disordered" evidence="4">
    <location>
        <begin position="13"/>
        <end position="80"/>
    </location>
</feature>
<dbReference type="Gene3D" id="3.55.50.30">
    <property type="match status" value="1"/>
</dbReference>
<feature type="transmembrane region" description="Helical" evidence="5">
    <location>
        <begin position="422"/>
        <end position="446"/>
    </location>
</feature>
<dbReference type="STRING" id="290397.Adeh_1680"/>
<gene>
    <name evidence="7" type="ordered locus">Adeh_1680</name>
</gene>
<feature type="region of interest" description="Disordered" evidence="4">
    <location>
        <begin position="255"/>
        <end position="292"/>
    </location>
</feature>
<feature type="compositionally biased region" description="Basic and acidic residues" evidence="4">
    <location>
        <begin position="255"/>
        <end position="287"/>
    </location>
</feature>
<dbReference type="EMBL" id="CP000251">
    <property type="protein sequence ID" value="ABC81453.1"/>
    <property type="molecule type" value="Genomic_DNA"/>
</dbReference>
<feature type="compositionally biased region" description="Low complexity" evidence="4">
    <location>
        <begin position="22"/>
        <end position="36"/>
    </location>
</feature>
<evidence type="ECO:0000259" key="6">
    <source>
        <dbReference type="SMART" id="SM00965"/>
    </source>
</evidence>
<feature type="domain" description="Secretin/TonB short N-terminal" evidence="6">
    <location>
        <begin position="193"/>
        <end position="240"/>
    </location>
</feature>
<feature type="compositionally biased region" description="Pro residues" evidence="4">
    <location>
        <begin position="48"/>
        <end position="60"/>
    </location>
</feature>
<accession>Q2IIG9</accession>
<dbReference type="InterPro" id="IPR011662">
    <property type="entry name" value="Secretin/TonB_short_N"/>
</dbReference>